<gene>
    <name evidence="2" type="ORF">NN4_65790</name>
</gene>
<reference evidence="2 3" key="1">
    <citation type="submission" date="2019-07" db="EMBL/GenBank/DDBJ databases">
        <title>Whole genome shotgun sequence of Nocardia ninae NBRC 108245.</title>
        <authorList>
            <person name="Hosoyama A."/>
            <person name="Uohara A."/>
            <person name="Ohji S."/>
            <person name="Ichikawa N."/>
        </authorList>
    </citation>
    <scope>NUCLEOTIDE SEQUENCE [LARGE SCALE GENOMIC DNA]</scope>
    <source>
        <strain evidence="2 3">NBRC 108245</strain>
    </source>
</reference>
<name>A0A511MN61_9NOCA</name>
<organism evidence="2 3">
    <name type="scientific">Nocardia ninae NBRC 108245</name>
    <dbReference type="NCBI Taxonomy" id="1210091"/>
    <lineage>
        <taxon>Bacteria</taxon>
        <taxon>Bacillati</taxon>
        <taxon>Actinomycetota</taxon>
        <taxon>Actinomycetes</taxon>
        <taxon>Mycobacteriales</taxon>
        <taxon>Nocardiaceae</taxon>
        <taxon>Nocardia</taxon>
    </lineage>
</organism>
<feature type="compositionally biased region" description="Basic residues" evidence="1">
    <location>
        <begin position="56"/>
        <end position="65"/>
    </location>
</feature>
<feature type="compositionally biased region" description="Polar residues" evidence="1">
    <location>
        <begin position="38"/>
        <end position="49"/>
    </location>
</feature>
<proteinExistence type="predicted"/>
<sequence>MGYLLSAIAVLAILAAAFTILVIRRRNADRHEPGNPLTRAQQAGTQLSGQFPGGGRNRRRRKKGSRGWAAGGAGIGIGGGCGGGGDSGGGGCGGGGGGGGGGE</sequence>
<feature type="region of interest" description="Disordered" evidence="1">
    <location>
        <begin position="27"/>
        <end position="72"/>
    </location>
</feature>
<dbReference type="Proteomes" id="UP000321424">
    <property type="component" value="Unassembled WGS sequence"/>
</dbReference>
<accession>A0A511MN61</accession>
<dbReference type="EMBL" id="BJXA01000062">
    <property type="protein sequence ID" value="GEM42060.1"/>
    <property type="molecule type" value="Genomic_DNA"/>
</dbReference>
<dbReference type="AlphaFoldDB" id="A0A511MN61"/>
<dbReference type="RefSeq" id="WP_186818738.1">
    <property type="nucleotide sequence ID" value="NZ_BJXA01000062.1"/>
</dbReference>
<protein>
    <submittedName>
        <fullName evidence="2">Uncharacterized protein</fullName>
    </submittedName>
</protein>
<keyword evidence="3" id="KW-1185">Reference proteome</keyword>
<evidence type="ECO:0000256" key="1">
    <source>
        <dbReference type="SAM" id="MobiDB-lite"/>
    </source>
</evidence>
<evidence type="ECO:0000313" key="2">
    <source>
        <dbReference type="EMBL" id="GEM42060.1"/>
    </source>
</evidence>
<comment type="caution">
    <text evidence="2">The sequence shown here is derived from an EMBL/GenBank/DDBJ whole genome shotgun (WGS) entry which is preliminary data.</text>
</comment>
<evidence type="ECO:0000313" key="3">
    <source>
        <dbReference type="Proteomes" id="UP000321424"/>
    </source>
</evidence>